<proteinExistence type="predicted"/>
<dbReference type="Pfam" id="PF08757">
    <property type="entry name" value="CotH"/>
    <property type="match status" value="1"/>
</dbReference>
<evidence type="ECO:0000313" key="3">
    <source>
        <dbReference type="EMBL" id="KAA6303070.1"/>
    </source>
</evidence>
<dbReference type="EMBL" id="SNRX01000003">
    <property type="protein sequence ID" value="KAA6303070.1"/>
    <property type="molecule type" value="Genomic_DNA"/>
</dbReference>
<feature type="chain" id="PRO_5024417136" description="Secretion system C-terminal sorting domain-containing protein" evidence="1">
    <location>
        <begin position="22"/>
        <end position="630"/>
    </location>
</feature>
<dbReference type="InterPro" id="IPR014867">
    <property type="entry name" value="Spore_coat_CotH_CotH2/3/7"/>
</dbReference>
<dbReference type="AlphaFoldDB" id="A0A5M8P4A9"/>
<comment type="caution">
    <text evidence="3">The sequence shown here is derived from an EMBL/GenBank/DDBJ whole genome shotgun (WGS) entry which is preliminary data.</text>
</comment>
<name>A0A5M8P4A9_9BACT</name>
<feature type="domain" description="Secretion system C-terminal sorting" evidence="2">
    <location>
        <begin position="554"/>
        <end position="629"/>
    </location>
</feature>
<feature type="signal peptide" evidence="1">
    <location>
        <begin position="1"/>
        <end position="21"/>
    </location>
</feature>
<evidence type="ECO:0000259" key="2">
    <source>
        <dbReference type="Pfam" id="PF18962"/>
    </source>
</evidence>
<organism evidence="3 4">
    <name type="scientific">Candidatus Ordinivivax streblomastigis</name>
    <dbReference type="NCBI Taxonomy" id="2540710"/>
    <lineage>
        <taxon>Bacteria</taxon>
        <taxon>Pseudomonadati</taxon>
        <taxon>Bacteroidota</taxon>
        <taxon>Bacteroidia</taxon>
        <taxon>Bacteroidales</taxon>
        <taxon>Candidatus Ordinivivax</taxon>
    </lineage>
</organism>
<protein>
    <recommendedName>
        <fullName evidence="2">Secretion system C-terminal sorting domain-containing protein</fullName>
    </recommendedName>
</protein>
<accession>A0A5M8P4A9</accession>
<evidence type="ECO:0000256" key="1">
    <source>
        <dbReference type="SAM" id="SignalP"/>
    </source>
</evidence>
<dbReference type="Pfam" id="PF18962">
    <property type="entry name" value="Por_Secre_tail"/>
    <property type="match status" value="1"/>
</dbReference>
<dbReference type="NCBIfam" id="TIGR04183">
    <property type="entry name" value="Por_Secre_tail"/>
    <property type="match status" value="1"/>
</dbReference>
<evidence type="ECO:0000313" key="4">
    <source>
        <dbReference type="Proteomes" id="UP000324575"/>
    </source>
</evidence>
<reference evidence="3 4" key="1">
    <citation type="submission" date="2019-03" db="EMBL/GenBank/DDBJ databases">
        <title>Single cell metagenomics reveals metabolic interactions within the superorganism composed of flagellate Streblomastix strix and complex community of Bacteroidetes bacteria on its surface.</title>
        <authorList>
            <person name="Treitli S.C."/>
            <person name="Kolisko M."/>
            <person name="Husnik F."/>
            <person name="Keeling P."/>
            <person name="Hampl V."/>
        </authorList>
    </citation>
    <scope>NUCLEOTIDE SEQUENCE [LARGE SCALE GENOMIC DNA]</scope>
    <source>
        <strain evidence="3">St1</strain>
    </source>
</reference>
<keyword evidence="1" id="KW-0732">Signal</keyword>
<dbReference type="Proteomes" id="UP000324575">
    <property type="component" value="Unassembled WGS sequence"/>
</dbReference>
<sequence length="630" mass="72420">MKIKTITVGICSLICSISLFAQNEELLFSPEGIAEIRITLEDGKQIGDIKNEKANADYAGKVKAQMTIKNSSTSVYNSTDLFTSRIWIDGRGNTSWHHDKRPYNIDLVMEDWDTENPAALLGMPEGDEWCLLAFWNDRSLMRFQIASYLGQRMEGISWTPRNRYVEVWINNDYRGLYALTEKIQRSDNRVDIKKLDTTSTDLSGGYILEASPEDGHKSTPIEVATQFKTSRDGINFVFKYPKAKNVTQEQRAWIKNYLDEFETALRSNDSTDPVNGYQKYINENSFIDWTILHELSKGCDNLFHASVFVQKDRNDKLNMSAPWDFDLSFGNSGVYTEDGKWIRSHRWFSLLYQDERYAQKFNARYDELTPLFQTIPQILTTNYIQLEESGALDREYNRFPKILDEFKSDGEGRTTPTTYKGHTRFLSEWTMSRNNWVYISLGLTDTEKGERMKKIRPVIRVMDPEGMELGLAFDVKVMKSDDNNNQYTYSWNDASFNNTSSRRISQKGKYWVKIKDEWGNSSLTSDTLYFGVTPPPPPIPTAMDKIEAGHFFTYNNPVKDFLDIHYSASENSSAVIGLFDIKGSKVISSTYTLQPGENRIQISCSGLTNGIYILHIQLKNETVLKKVIVK</sequence>
<dbReference type="InterPro" id="IPR026444">
    <property type="entry name" value="Secre_tail"/>
</dbReference>
<gene>
    <name evidence="3" type="ORF">EZS26_000673</name>
</gene>